<dbReference type="EMBL" id="FSRU01000002">
    <property type="protein sequence ID" value="SIO60874.1"/>
    <property type="molecule type" value="Genomic_DNA"/>
</dbReference>
<proteinExistence type="predicted"/>
<feature type="domain" description="HTH iclR-type" evidence="5">
    <location>
        <begin position="36"/>
        <end position="104"/>
    </location>
</feature>
<evidence type="ECO:0000313" key="8">
    <source>
        <dbReference type="Proteomes" id="UP000185151"/>
    </source>
</evidence>
<gene>
    <name evidence="7" type="ORF">SAMN05444165_5031</name>
</gene>
<feature type="region of interest" description="Disordered" evidence="4">
    <location>
        <begin position="1"/>
        <end position="36"/>
    </location>
</feature>
<dbReference type="PANTHER" id="PTHR30136:SF24">
    <property type="entry name" value="HTH-TYPE TRANSCRIPTIONAL REPRESSOR ALLR"/>
    <property type="match status" value="1"/>
</dbReference>
<dbReference type="GO" id="GO:0045892">
    <property type="term" value="P:negative regulation of DNA-templated transcription"/>
    <property type="evidence" value="ECO:0007669"/>
    <property type="project" value="TreeGrafter"/>
</dbReference>
<protein>
    <submittedName>
        <fullName evidence="7">Transcriptional regulator, IclR family</fullName>
    </submittedName>
</protein>
<dbReference type="PROSITE" id="PS51077">
    <property type="entry name" value="HTH_ICLR"/>
    <property type="match status" value="1"/>
</dbReference>
<dbReference type="PANTHER" id="PTHR30136">
    <property type="entry name" value="HELIX-TURN-HELIX TRANSCRIPTIONAL REGULATOR, ICLR FAMILY"/>
    <property type="match status" value="1"/>
</dbReference>
<evidence type="ECO:0000256" key="2">
    <source>
        <dbReference type="ARBA" id="ARBA00023125"/>
    </source>
</evidence>
<dbReference type="Pfam" id="PF09339">
    <property type="entry name" value="HTH_IclR"/>
    <property type="match status" value="1"/>
</dbReference>
<name>A0A1N6KWE1_9BURK</name>
<dbReference type="InterPro" id="IPR036388">
    <property type="entry name" value="WH-like_DNA-bd_sf"/>
</dbReference>
<dbReference type="SUPFAM" id="SSF55781">
    <property type="entry name" value="GAF domain-like"/>
    <property type="match status" value="1"/>
</dbReference>
<reference evidence="7 8" key="1">
    <citation type="submission" date="2016-11" db="EMBL/GenBank/DDBJ databases">
        <authorList>
            <person name="Jaros S."/>
            <person name="Januszkiewicz K."/>
            <person name="Wedrychowicz H."/>
        </authorList>
    </citation>
    <scope>NUCLEOTIDE SEQUENCE [LARGE SCALE GENOMIC DNA]</scope>
    <source>
        <strain evidence="7 8">GAS95</strain>
    </source>
</reference>
<dbReference type="PROSITE" id="PS51078">
    <property type="entry name" value="ICLR_ED"/>
    <property type="match status" value="1"/>
</dbReference>
<dbReference type="GO" id="GO:0003677">
    <property type="term" value="F:DNA binding"/>
    <property type="evidence" value="ECO:0007669"/>
    <property type="project" value="UniProtKB-KW"/>
</dbReference>
<keyword evidence="1" id="KW-0805">Transcription regulation</keyword>
<dbReference type="Gene3D" id="3.30.450.40">
    <property type="match status" value="1"/>
</dbReference>
<dbReference type="InterPro" id="IPR005471">
    <property type="entry name" value="Tscrpt_reg_IclR_N"/>
</dbReference>
<evidence type="ECO:0000256" key="3">
    <source>
        <dbReference type="ARBA" id="ARBA00023163"/>
    </source>
</evidence>
<evidence type="ECO:0000256" key="1">
    <source>
        <dbReference type="ARBA" id="ARBA00023015"/>
    </source>
</evidence>
<dbReference type="Pfam" id="PF01614">
    <property type="entry name" value="IclR_C"/>
    <property type="match status" value="1"/>
</dbReference>
<dbReference type="Proteomes" id="UP000185151">
    <property type="component" value="Unassembled WGS sequence"/>
</dbReference>
<evidence type="ECO:0000313" key="7">
    <source>
        <dbReference type="EMBL" id="SIO60874.1"/>
    </source>
</evidence>
<keyword evidence="8" id="KW-1185">Reference proteome</keyword>
<dbReference type="GO" id="GO:0003700">
    <property type="term" value="F:DNA-binding transcription factor activity"/>
    <property type="evidence" value="ECO:0007669"/>
    <property type="project" value="TreeGrafter"/>
</dbReference>
<dbReference type="InterPro" id="IPR050707">
    <property type="entry name" value="HTH_MetabolicPath_Reg"/>
</dbReference>
<evidence type="ECO:0000259" key="6">
    <source>
        <dbReference type="PROSITE" id="PS51078"/>
    </source>
</evidence>
<keyword evidence="2" id="KW-0238">DNA-binding</keyword>
<evidence type="ECO:0000256" key="4">
    <source>
        <dbReference type="SAM" id="MobiDB-lite"/>
    </source>
</evidence>
<dbReference type="RefSeq" id="WP_074300084.1">
    <property type="nucleotide sequence ID" value="NZ_FSRU01000002.1"/>
</dbReference>
<sequence length="289" mass="30881">MARTPRSTAAEAAAALSATPAETPAAPASQAPRTRTSAIDRAVQILDALQEANRPATAYEVARMVGAPLSTVYSIINDLVEKNLLARRLDGTIWLGSRLYGYGLTYASSLDYLAVANEEMQRLSAEVEETVQVCGLEEGMMIVLQMAEGPGHFRVTSRVGSRVPLNWTASGRLLVGHLPDAERIAFFAEHAQASPTGRAETRPKVLAQIARDALDARLSIQIGESDASVACLAAPVLDNTGTCVFTISIVMPEAKAVLGTERYAQAVQDVAARIEARLGWRHREQGATA</sequence>
<dbReference type="Gene3D" id="1.10.10.10">
    <property type="entry name" value="Winged helix-like DNA-binding domain superfamily/Winged helix DNA-binding domain"/>
    <property type="match status" value="1"/>
</dbReference>
<accession>A0A1N6KWE1</accession>
<feature type="domain" description="IclR-ED" evidence="6">
    <location>
        <begin position="98"/>
        <end position="280"/>
    </location>
</feature>
<feature type="compositionally biased region" description="Low complexity" evidence="4">
    <location>
        <begin position="1"/>
        <end position="32"/>
    </location>
</feature>
<keyword evidence="3" id="KW-0804">Transcription</keyword>
<dbReference type="SUPFAM" id="SSF46785">
    <property type="entry name" value="Winged helix' DNA-binding domain"/>
    <property type="match status" value="1"/>
</dbReference>
<dbReference type="InterPro" id="IPR029016">
    <property type="entry name" value="GAF-like_dom_sf"/>
</dbReference>
<evidence type="ECO:0000259" key="5">
    <source>
        <dbReference type="PROSITE" id="PS51077"/>
    </source>
</evidence>
<dbReference type="InterPro" id="IPR036390">
    <property type="entry name" value="WH_DNA-bd_sf"/>
</dbReference>
<organism evidence="7 8">
    <name type="scientific">Paraburkholderia phenazinium</name>
    <dbReference type="NCBI Taxonomy" id="60549"/>
    <lineage>
        <taxon>Bacteria</taxon>
        <taxon>Pseudomonadati</taxon>
        <taxon>Pseudomonadota</taxon>
        <taxon>Betaproteobacteria</taxon>
        <taxon>Burkholderiales</taxon>
        <taxon>Burkholderiaceae</taxon>
        <taxon>Paraburkholderia</taxon>
    </lineage>
</organism>
<dbReference type="InterPro" id="IPR014757">
    <property type="entry name" value="Tscrpt_reg_IclR_C"/>
</dbReference>
<dbReference type="SMART" id="SM00346">
    <property type="entry name" value="HTH_ICLR"/>
    <property type="match status" value="1"/>
</dbReference>
<dbReference type="OrthoDB" id="9790046at2"/>
<dbReference type="AlphaFoldDB" id="A0A1N6KWE1"/>